<dbReference type="Proteomes" id="UP000191901">
    <property type="component" value="Chromosome"/>
</dbReference>
<evidence type="ECO:0000313" key="3">
    <source>
        <dbReference type="EMBL" id="ASC73454.1"/>
    </source>
</evidence>
<gene>
    <name evidence="3" type="ORF">XM38_044210</name>
</gene>
<keyword evidence="2" id="KW-0472">Membrane</keyword>
<keyword evidence="4" id="KW-1185">Reference proteome</keyword>
<accession>A0A1Z3HT31</accession>
<evidence type="ECO:0000256" key="1">
    <source>
        <dbReference type="SAM" id="Coils"/>
    </source>
</evidence>
<proteinExistence type="predicted"/>
<evidence type="ECO:0000313" key="4">
    <source>
        <dbReference type="Proteomes" id="UP000191901"/>
    </source>
</evidence>
<dbReference type="EMBL" id="CP021983">
    <property type="protein sequence ID" value="ASC73454.1"/>
    <property type="molecule type" value="Genomic_DNA"/>
</dbReference>
<feature type="coiled-coil region" evidence="1">
    <location>
        <begin position="63"/>
        <end position="118"/>
    </location>
</feature>
<reference evidence="3 4" key="1">
    <citation type="journal article" date="2016" name="Biochim. Biophys. Acta">
        <title>Characterization of red-shifted phycobilisomes isolated from the chlorophyll f-containing cyanobacterium Halomicronema hongdechloris.</title>
        <authorList>
            <person name="Li Y."/>
            <person name="Lin Y."/>
            <person name="Garvey C.J."/>
            <person name="Birch D."/>
            <person name="Corkery R.W."/>
            <person name="Loughlin P.C."/>
            <person name="Scheer H."/>
            <person name="Willows R.D."/>
            <person name="Chen M."/>
        </authorList>
    </citation>
    <scope>NUCLEOTIDE SEQUENCE [LARGE SCALE GENOMIC DNA]</scope>
    <source>
        <strain evidence="3 4">C2206</strain>
    </source>
</reference>
<keyword evidence="2" id="KW-0812">Transmembrane</keyword>
<organism evidence="3 4">
    <name type="scientific">Halomicronema hongdechloris C2206</name>
    <dbReference type="NCBI Taxonomy" id="1641165"/>
    <lineage>
        <taxon>Bacteria</taxon>
        <taxon>Bacillati</taxon>
        <taxon>Cyanobacteriota</taxon>
        <taxon>Cyanophyceae</taxon>
        <taxon>Nodosilineales</taxon>
        <taxon>Nodosilineaceae</taxon>
        <taxon>Halomicronema</taxon>
    </lineage>
</organism>
<keyword evidence="2" id="KW-1133">Transmembrane helix</keyword>
<protein>
    <submittedName>
        <fullName evidence="3">Uncharacterized protein</fullName>
    </submittedName>
</protein>
<name>A0A1Z3HT31_9CYAN</name>
<evidence type="ECO:0000256" key="2">
    <source>
        <dbReference type="SAM" id="Phobius"/>
    </source>
</evidence>
<dbReference type="KEGG" id="hhg:XM38_044210"/>
<sequence length="221" mass="24337">MSDTSAFIAGCATTGAAALMLLLARMSLDETSPRPATESEPYINEAITPIPAPPPPTVDTPDTNPLEQELEQQQELIQRLETQLGEQQQQIDDLEEQLRRQEDDARTLLARLDDYQHSVDSLASQQNRLEGAQQTAGQTQTSLVWVGAGIVMIVLLGGAALMVVIVVFVASRRRESRASQAPMYPVNVPPTAYHPYYQQELITPYPLRPSPMGTPPSDYPR</sequence>
<feature type="transmembrane region" description="Helical" evidence="2">
    <location>
        <begin position="143"/>
        <end position="170"/>
    </location>
</feature>
<keyword evidence="1" id="KW-0175">Coiled coil</keyword>
<feature type="transmembrane region" description="Helical" evidence="2">
    <location>
        <begin position="6"/>
        <end position="24"/>
    </location>
</feature>
<dbReference type="RefSeq" id="WP_088430981.1">
    <property type="nucleotide sequence ID" value="NZ_CP021983.2"/>
</dbReference>
<dbReference type="AlphaFoldDB" id="A0A1Z3HT31"/>